<evidence type="ECO:0000313" key="1">
    <source>
        <dbReference type="EMBL" id="WNM25279.1"/>
    </source>
</evidence>
<accession>A0AA96F8M7</accession>
<dbReference type="AlphaFoldDB" id="A0AA96F8M7"/>
<organism evidence="1 2">
    <name type="scientific">Demequina capsici</name>
    <dbReference type="NCBI Taxonomy" id="3075620"/>
    <lineage>
        <taxon>Bacteria</taxon>
        <taxon>Bacillati</taxon>
        <taxon>Actinomycetota</taxon>
        <taxon>Actinomycetes</taxon>
        <taxon>Micrococcales</taxon>
        <taxon>Demequinaceae</taxon>
        <taxon>Demequina</taxon>
    </lineage>
</organism>
<gene>
    <name evidence="1" type="ORF">RN606_03790</name>
</gene>
<reference evidence="1 2" key="1">
    <citation type="submission" date="2023-09" db="EMBL/GenBank/DDBJ databases">
        <title>Demequina sp. a novel bacteria isolated from Capsicum annuum.</title>
        <authorList>
            <person name="Humaira Z."/>
            <person name="Lee J."/>
            <person name="Cho D."/>
        </authorList>
    </citation>
    <scope>NUCLEOTIDE SEQUENCE [LARGE SCALE GENOMIC DNA]</scope>
    <source>
        <strain evidence="1 2">OYTSA14</strain>
    </source>
</reference>
<dbReference type="RefSeq" id="WP_313500109.1">
    <property type="nucleotide sequence ID" value="NZ_CP134879.1"/>
</dbReference>
<proteinExistence type="predicted"/>
<name>A0AA96F8M7_9MICO</name>
<dbReference type="EMBL" id="CP134879">
    <property type="protein sequence ID" value="WNM25279.1"/>
    <property type="molecule type" value="Genomic_DNA"/>
</dbReference>
<sequence length="109" mass="11882">MTAAVMTLAGLLAGARELAAEARALSEAAEVARKRTREAMRAVVEGLGAGGCPEWCAGDCAWLPTHSNILERQHEGIVDGWHLEQWEFLDLDGSRRFGPGPDRLRKVRS</sequence>
<evidence type="ECO:0000313" key="2">
    <source>
        <dbReference type="Proteomes" id="UP001304125"/>
    </source>
</evidence>
<protein>
    <submittedName>
        <fullName evidence="1">Uncharacterized protein</fullName>
    </submittedName>
</protein>
<dbReference type="Proteomes" id="UP001304125">
    <property type="component" value="Chromosome"/>
</dbReference>
<keyword evidence="2" id="KW-1185">Reference proteome</keyword>